<evidence type="ECO:0000313" key="1">
    <source>
        <dbReference type="EMBL" id="GJT27722.1"/>
    </source>
</evidence>
<sequence>MPLMHQLHVFGSWDHDTVLKLLENMRLRVGCNPGDADSIKEFDESILSIGDGKIGGKNDGHTEVEFPEDMLIPDCDDHVETIIKETYENWQQQLWDPTYF</sequence>
<accession>A0ABQ5CNN6</accession>
<reference evidence="1" key="1">
    <citation type="journal article" date="2022" name="Int. J. Mol. Sci.">
        <title>Draft Genome of Tanacetum Coccineum: Genomic Comparison of Closely Related Tanacetum-Family Plants.</title>
        <authorList>
            <person name="Yamashiro T."/>
            <person name="Shiraishi A."/>
            <person name="Nakayama K."/>
            <person name="Satake H."/>
        </authorList>
    </citation>
    <scope>NUCLEOTIDE SEQUENCE</scope>
</reference>
<protein>
    <submittedName>
        <fullName evidence="1">ATP-dependent DNA helicase PIF1-like protein</fullName>
    </submittedName>
</protein>
<dbReference type="Proteomes" id="UP001151760">
    <property type="component" value="Unassembled WGS sequence"/>
</dbReference>
<proteinExistence type="predicted"/>
<evidence type="ECO:0000313" key="2">
    <source>
        <dbReference type="Proteomes" id="UP001151760"/>
    </source>
</evidence>
<keyword evidence="2" id="KW-1185">Reference proteome</keyword>
<comment type="caution">
    <text evidence="1">The sequence shown here is derived from an EMBL/GenBank/DDBJ whole genome shotgun (WGS) entry which is preliminary data.</text>
</comment>
<dbReference type="EMBL" id="BQNB010014402">
    <property type="protein sequence ID" value="GJT27722.1"/>
    <property type="molecule type" value="Genomic_DNA"/>
</dbReference>
<name>A0ABQ5CNN6_9ASTR</name>
<organism evidence="1 2">
    <name type="scientific">Tanacetum coccineum</name>
    <dbReference type="NCBI Taxonomy" id="301880"/>
    <lineage>
        <taxon>Eukaryota</taxon>
        <taxon>Viridiplantae</taxon>
        <taxon>Streptophyta</taxon>
        <taxon>Embryophyta</taxon>
        <taxon>Tracheophyta</taxon>
        <taxon>Spermatophyta</taxon>
        <taxon>Magnoliopsida</taxon>
        <taxon>eudicotyledons</taxon>
        <taxon>Gunneridae</taxon>
        <taxon>Pentapetalae</taxon>
        <taxon>asterids</taxon>
        <taxon>campanulids</taxon>
        <taxon>Asterales</taxon>
        <taxon>Asteraceae</taxon>
        <taxon>Asteroideae</taxon>
        <taxon>Anthemideae</taxon>
        <taxon>Anthemidinae</taxon>
        <taxon>Tanacetum</taxon>
    </lineage>
</organism>
<gene>
    <name evidence="1" type="ORF">Tco_0907997</name>
</gene>
<reference evidence="1" key="2">
    <citation type="submission" date="2022-01" db="EMBL/GenBank/DDBJ databases">
        <authorList>
            <person name="Yamashiro T."/>
            <person name="Shiraishi A."/>
            <person name="Satake H."/>
            <person name="Nakayama K."/>
        </authorList>
    </citation>
    <scope>NUCLEOTIDE SEQUENCE</scope>
</reference>